<gene>
    <name evidence="1" type="ORF">DSO57_1006847</name>
</gene>
<name>A0ACC2SK58_9FUNG</name>
<evidence type="ECO:0000313" key="1">
    <source>
        <dbReference type="EMBL" id="KAJ9062779.1"/>
    </source>
</evidence>
<protein>
    <submittedName>
        <fullName evidence="1">Uncharacterized protein</fullName>
    </submittedName>
</protein>
<reference evidence="1" key="1">
    <citation type="submission" date="2022-04" db="EMBL/GenBank/DDBJ databases">
        <title>Genome of the entomopathogenic fungus Entomophthora muscae.</title>
        <authorList>
            <person name="Elya C."/>
            <person name="Lovett B.R."/>
            <person name="Lee E."/>
            <person name="Macias A.M."/>
            <person name="Hajek A.E."/>
            <person name="De Bivort B.L."/>
            <person name="Kasson M.T."/>
            <person name="De Fine Licht H.H."/>
            <person name="Stajich J.E."/>
        </authorList>
    </citation>
    <scope>NUCLEOTIDE SEQUENCE</scope>
    <source>
        <strain evidence="1">Berkeley</strain>
    </source>
</reference>
<accession>A0ACC2SK58</accession>
<keyword evidence="2" id="KW-1185">Reference proteome</keyword>
<proteinExistence type="predicted"/>
<evidence type="ECO:0000313" key="2">
    <source>
        <dbReference type="Proteomes" id="UP001165960"/>
    </source>
</evidence>
<organism evidence="1 2">
    <name type="scientific">Entomophthora muscae</name>
    <dbReference type="NCBI Taxonomy" id="34485"/>
    <lineage>
        <taxon>Eukaryota</taxon>
        <taxon>Fungi</taxon>
        <taxon>Fungi incertae sedis</taxon>
        <taxon>Zoopagomycota</taxon>
        <taxon>Entomophthoromycotina</taxon>
        <taxon>Entomophthoromycetes</taxon>
        <taxon>Entomophthorales</taxon>
        <taxon>Entomophthoraceae</taxon>
        <taxon>Entomophthora</taxon>
    </lineage>
</organism>
<comment type="caution">
    <text evidence="1">The sequence shown here is derived from an EMBL/GenBank/DDBJ whole genome shotgun (WGS) entry which is preliminary data.</text>
</comment>
<dbReference type="Proteomes" id="UP001165960">
    <property type="component" value="Unassembled WGS sequence"/>
</dbReference>
<dbReference type="EMBL" id="QTSX02004990">
    <property type="protein sequence ID" value="KAJ9062779.1"/>
    <property type="molecule type" value="Genomic_DNA"/>
</dbReference>
<sequence>MLQACQAPIDPGFMELPIKKVAPKKQAKASVCPPVSTTPPCWLPLFCPLLALLWVPLLVLPLWLALLWVPLLALPLWLALLWVPLLCLPLALLCFPLMACFLGLCLLWLWPCLPLFWQSLPLGFILPLGFLSPMSEVSPWALLPLGGGVPRFPPRVLAYTGEGLDPLVAYVHGDIVPEVLFPQEVVFPEQDIARAYRLVENLINKDLLALVAVAFQVASSQTICHLTTEEHTLCLHHWLRVRESVQTLLRSSFVGASEETWNTLVPPPPTHL</sequence>